<protein>
    <submittedName>
        <fullName evidence="3">Uncharacterized protein</fullName>
    </submittedName>
</protein>
<dbReference type="Proteomes" id="UP000298493">
    <property type="component" value="Unassembled WGS sequence"/>
</dbReference>
<dbReference type="PANTHER" id="PTHR40623:SF2">
    <property type="entry name" value="INTEGRAL MEMBRANE PROTEIN"/>
    <property type="match status" value="1"/>
</dbReference>
<name>A0A4Z1P1G6_9PEZI</name>
<accession>A0A4Z1P1G6</accession>
<feature type="region of interest" description="Disordered" evidence="1">
    <location>
        <begin position="404"/>
        <end position="509"/>
    </location>
</feature>
<feature type="transmembrane region" description="Helical" evidence="2">
    <location>
        <begin position="14"/>
        <end position="35"/>
    </location>
</feature>
<feature type="compositionally biased region" description="Polar residues" evidence="1">
    <location>
        <begin position="440"/>
        <end position="457"/>
    </location>
</feature>
<keyword evidence="2" id="KW-0472">Membrane</keyword>
<feature type="compositionally biased region" description="Polar residues" evidence="1">
    <location>
        <begin position="193"/>
        <end position="224"/>
    </location>
</feature>
<evidence type="ECO:0000256" key="1">
    <source>
        <dbReference type="SAM" id="MobiDB-lite"/>
    </source>
</evidence>
<proteinExistence type="predicted"/>
<sequence length="509" mass="56580">MSDFFTGWALWEKMTFVLALCIVMAMALGGCRNMYTRWRLRQYTSVSIKHPTPNMVEAQTTDEIPFGIKAIERGVEVEGVWISRSNTPVPSGCNSLNNSPATSARASVASSIFLNEGTVPKPDSASSQSDKSKRHSLIKPSWASHKEVPLVLERDRSTERLVPESSRSRLPYAGSSRSRHASMPVMSRLRESMTLSPQPDYNRESSGSLTDGDQGSQRPSSEPRPSTDPSTSLNSSGSSSRSYRRASQYTYTEASSENERQLLAWSRKYKGKGRMLEPGADLGLLQSHRMSHVAETGQLGKRTRRVGNASNGRTSPVDLEPPTVKPEAELESDSEPELPGLDTTLPTLSQVDLHFEASGSTFPAPVPRGLFETPLPPHLDSMSDYSSELDLGVIQDVIRTRYLDEPRPRCPSPGSKMERRTSSGERRSFQTDRNSKILRNINSNFQVMQPGTFTPSEASIVEPAPSIKERSSERSRRHSRRLRKRQGSNSSSKRTSFIEIMYGNERHPS</sequence>
<dbReference type="PANTHER" id="PTHR40623">
    <property type="entry name" value="INTEGRAL MEMBRANE PROTEIN"/>
    <property type="match status" value="1"/>
</dbReference>
<feature type="region of interest" description="Disordered" evidence="1">
    <location>
        <begin position="117"/>
        <end position="140"/>
    </location>
</feature>
<evidence type="ECO:0000313" key="3">
    <source>
        <dbReference type="EMBL" id="TID21263.1"/>
    </source>
</evidence>
<feature type="compositionally biased region" description="Basic residues" evidence="1">
    <location>
        <begin position="475"/>
        <end position="486"/>
    </location>
</feature>
<gene>
    <name evidence="3" type="ORF">E6O75_ATG04658</name>
</gene>
<keyword evidence="2" id="KW-0812">Transmembrane</keyword>
<evidence type="ECO:0000313" key="4">
    <source>
        <dbReference type="Proteomes" id="UP000298493"/>
    </source>
</evidence>
<evidence type="ECO:0000256" key="2">
    <source>
        <dbReference type="SAM" id="Phobius"/>
    </source>
</evidence>
<feature type="region of interest" description="Disordered" evidence="1">
    <location>
        <begin position="158"/>
        <end position="258"/>
    </location>
</feature>
<dbReference type="AlphaFoldDB" id="A0A4Z1P1G6"/>
<keyword evidence="4" id="KW-1185">Reference proteome</keyword>
<comment type="caution">
    <text evidence="3">The sequence shown here is derived from an EMBL/GenBank/DDBJ whole genome shotgun (WGS) entry which is preliminary data.</text>
</comment>
<keyword evidence="2" id="KW-1133">Transmembrane helix</keyword>
<feature type="region of interest" description="Disordered" evidence="1">
    <location>
        <begin position="294"/>
        <end position="343"/>
    </location>
</feature>
<dbReference type="EMBL" id="SNSC02000009">
    <property type="protein sequence ID" value="TID21263.1"/>
    <property type="molecule type" value="Genomic_DNA"/>
</dbReference>
<organism evidence="3 4">
    <name type="scientific">Venturia nashicola</name>
    <dbReference type="NCBI Taxonomy" id="86259"/>
    <lineage>
        <taxon>Eukaryota</taxon>
        <taxon>Fungi</taxon>
        <taxon>Dikarya</taxon>
        <taxon>Ascomycota</taxon>
        <taxon>Pezizomycotina</taxon>
        <taxon>Dothideomycetes</taxon>
        <taxon>Pleosporomycetidae</taxon>
        <taxon>Venturiales</taxon>
        <taxon>Venturiaceae</taxon>
        <taxon>Venturia</taxon>
    </lineage>
</organism>
<feature type="compositionally biased region" description="Low complexity" evidence="1">
    <location>
        <begin position="227"/>
        <end position="251"/>
    </location>
</feature>
<feature type="compositionally biased region" description="Basic and acidic residues" evidence="1">
    <location>
        <begin position="416"/>
        <end position="435"/>
    </location>
</feature>
<reference evidence="3 4" key="1">
    <citation type="submission" date="2019-04" db="EMBL/GenBank/DDBJ databases">
        <title>High contiguity whole genome sequence and gene annotation resource for two Venturia nashicola isolates.</title>
        <authorList>
            <person name="Prokchorchik M."/>
            <person name="Won K."/>
            <person name="Lee Y."/>
            <person name="Choi E.D."/>
            <person name="Segonzac C."/>
            <person name="Sohn K.H."/>
        </authorList>
    </citation>
    <scope>NUCLEOTIDE SEQUENCE [LARGE SCALE GENOMIC DNA]</scope>
    <source>
        <strain evidence="3 4">PRI2</strain>
    </source>
</reference>
<dbReference type="STRING" id="86259.A0A4Z1P1G6"/>